<gene>
    <name evidence="2" type="ORF">FSCOSCO3_A035292</name>
</gene>
<keyword evidence="1" id="KW-0472">Membrane</keyword>
<dbReference type="EMBL" id="CAWUFR010001187">
    <property type="protein sequence ID" value="CAK6983076.1"/>
    <property type="molecule type" value="Genomic_DNA"/>
</dbReference>
<keyword evidence="3" id="KW-1185">Reference proteome</keyword>
<comment type="caution">
    <text evidence="2">The sequence shown here is derived from an EMBL/GenBank/DDBJ whole genome shotgun (WGS) entry which is preliminary data.</text>
</comment>
<evidence type="ECO:0000313" key="3">
    <source>
        <dbReference type="Proteomes" id="UP001314229"/>
    </source>
</evidence>
<reference evidence="2 3" key="1">
    <citation type="submission" date="2024-01" db="EMBL/GenBank/DDBJ databases">
        <authorList>
            <person name="Alioto T."/>
            <person name="Alioto T."/>
            <person name="Gomez Garrido J."/>
        </authorList>
    </citation>
    <scope>NUCLEOTIDE SEQUENCE [LARGE SCALE GENOMIC DNA]</scope>
</reference>
<feature type="transmembrane region" description="Helical" evidence="1">
    <location>
        <begin position="53"/>
        <end position="77"/>
    </location>
</feature>
<dbReference type="Proteomes" id="UP001314229">
    <property type="component" value="Unassembled WGS sequence"/>
</dbReference>
<proteinExistence type="predicted"/>
<sequence length="105" mass="11840">MISSATIRQQVTVSQTISGRLWMMQSCHTAVPAPHHLPISAILYRICSLFQSAIFSSVSLAITSTSVWTSWGIYIYMQPFRDDSSWSSSAKDFVITKILFITYLQ</sequence>
<protein>
    <submittedName>
        <fullName evidence="2">Uncharacterized protein</fullName>
    </submittedName>
</protein>
<keyword evidence="1" id="KW-0812">Transmembrane</keyword>
<evidence type="ECO:0000256" key="1">
    <source>
        <dbReference type="SAM" id="Phobius"/>
    </source>
</evidence>
<accession>A0AAV1QFL8</accession>
<keyword evidence="1" id="KW-1133">Transmembrane helix</keyword>
<name>A0AAV1QFL8_SCOSC</name>
<evidence type="ECO:0000313" key="2">
    <source>
        <dbReference type="EMBL" id="CAK6983076.1"/>
    </source>
</evidence>
<dbReference type="AlphaFoldDB" id="A0AAV1QFL8"/>
<organism evidence="2 3">
    <name type="scientific">Scomber scombrus</name>
    <name type="common">Atlantic mackerel</name>
    <name type="synonym">Scomber vernalis</name>
    <dbReference type="NCBI Taxonomy" id="13677"/>
    <lineage>
        <taxon>Eukaryota</taxon>
        <taxon>Metazoa</taxon>
        <taxon>Chordata</taxon>
        <taxon>Craniata</taxon>
        <taxon>Vertebrata</taxon>
        <taxon>Euteleostomi</taxon>
        <taxon>Actinopterygii</taxon>
        <taxon>Neopterygii</taxon>
        <taxon>Teleostei</taxon>
        <taxon>Neoteleostei</taxon>
        <taxon>Acanthomorphata</taxon>
        <taxon>Pelagiaria</taxon>
        <taxon>Scombriformes</taxon>
        <taxon>Scombridae</taxon>
        <taxon>Scomber</taxon>
    </lineage>
</organism>